<dbReference type="CDD" id="cd11592">
    <property type="entry name" value="Agmatinase_PAH"/>
    <property type="match status" value="1"/>
</dbReference>
<sequence>MKGRFIAIGGLASTVAASVVSSVDLQHAIFPSSSDSLLHQLYGDLLRPHDGQGHTEEVGSWLQNGRVMEFGLDPDEDLEFQAQCGFYQKHPVEFPDDDWSGDLPLFSGIVSFAHVPVAQCFEHRHTEQAAKYDIAIVGAPYDGSVSYRPGARFGPNNLRQGSRRLGKGFLPVRGFPGSKLRTLDPYNAGYKIVDCGDVPMSPYDNRIALNQLYRGQRAIYNATTVKDGLMVPKVVTLGGDHTTTLMALRAAHAHHGPVAVIHFDSHIDTWDPKVLGGGITKTQSINHGTFLHFAHEYGYIADNKSMHVGIRAPFIEKSDETHDYDCGFEKIVARDFDIYGFREIVDRIKKRVGDLPVYISVDIDVLDIAAAPGTGTPEPGGLTSRELLTVLDGLEGLNVIGADVVEVSPPFDSNGEITSIVAAQVVDSFLGLMTVA</sequence>
<gene>
    <name evidence="3" type="ORF">LADA_0B06942G</name>
</gene>
<dbReference type="AlphaFoldDB" id="A0A1G4ITY1"/>
<dbReference type="Gene3D" id="3.40.800.10">
    <property type="entry name" value="Ureohydrolase domain"/>
    <property type="match status" value="1"/>
</dbReference>
<organism evidence="3 4">
    <name type="scientific">Lachancea dasiensis</name>
    <dbReference type="NCBI Taxonomy" id="1072105"/>
    <lineage>
        <taxon>Eukaryota</taxon>
        <taxon>Fungi</taxon>
        <taxon>Dikarya</taxon>
        <taxon>Ascomycota</taxon>
        <taxon>Saccharomycotina</taxon>
        <taxon>Saccharomycetes</taxon>
        <taxon>Saccharomycetales</taxon>
        <taxon>Saccharomycetaceae</taxon>
        <taxon>Lachancea</taxon>
    </lineage>
</organism>
<dbReference type="STRING" id="1266660.A0A1G4ITY1"/>
<reference evidence="4" key="1">
    <citation type="submission" date="2016-03" db="EMBL/GenBank/DDBJ databases">
        <authorList>
            <person name="Devillers H."/>
        </authorList>
    </citation>
    <scope>NUCLEOTIDE SEQUENCE [LARGE SCALE GENOMIC DNA]</scope>
</reference>
<evidence type="ECO:0000256" key="1">
    <source>
        <dbReference type="PROSITE-ProRule" id="PRU00742"/>
    </source>
</evidence>
<dbReference type="PROSITE" id="PS51409">
    <property type="entry name" value="ARGINASE_2"/>
    <property type="match status" value="1"/>
</dbReference>
<feature type="signal peptide" evidence="2">
    <location>
        <begin position="1"/>
        <end position="17"/>
    </location>
</feature>
<dbReference type="GO" id="GO:0046872">
    <property type="term" value="F:metal ion binding"/>
    <property type="evidence" value="ECO:0007669"/>
    <property type="project" value="InterPro"/>
</dbReference>
<dbReference type="SUPFAM" id="SSF52768">
    <property type="entry name" value="Arginase/deacetylase"/>
    <property type="match status" value="1"/>
</dbReference>
<proteinExistence type="inferred from homology"/>
<dbReference type="Pfam" id="PF00491">
    <property type="entry name" value="Arginase"/>
    <property type="match status" value="1"/>
</dbReference>
<dbReference type="GO" id="GO:0033389">
    <property type="term" value="P:putrescine biosynthetic process from arginine, via agmatine"/>
    <property type="evidence" value="ECO:0007669"/>
    <property type="project" value="TreeGrafter"/>
</dbReference>
<evidence type="ECO:0000256" key="2">
    <source>
        <dbReference type="SAM" id="SignalP"/>
    </source>
</evidence>
<name>A0A1G4ITY1_9SACH</name>
<evidence type="ECO:0000313" key="3">
    <source>
        <dbReference type="EMBL" id="SCU80372.1"/>
    </source>
</evidence>
<dbReference type="GO" id="GO:0008783">
    <property type="term" value="F:agmatinase activity"/>
    <property type="evidence" value="ECO:0007669"/>
    <property type="project" value="TreeGrafter"/>
</dbReference>
<dbReference type="OrthoDB" id="288726at2759"/>
<protein>
    <submittedName>
        <fullName evidence="3">LADA_0B06942g1_1</fullName>
    </submittedName>
</protein>
<dbReference type="PANTHER" id="PTHR11358:SF28">
    <property type="entry name" value="HYPOTHETICAL ARGINASE FAMILY PROTEIN (EUROFUNG)"/>
    <property type="match status" value="1"/>
</dbReference>
<dbReference type="InterPro" id="IPR023696">
    <property type="entry name" value="Ureohydrolase_dom_sf"/>
</dbReference>
<feature type="chain" id="PRO_5009235714" evidence="2">
    <location>
        <begin position="18"/>
        <end position="436"/>
    </location>
</feature>
<dbReference type="InterPro" id="IPR006035">
    <property type="entry name" value="Ureohydrolase"/>
</dbReference>
<dbReference type="PRINTS" id="PR00116">
    <property type="entry name" value="ARGINASE"/>
</dbReference>
<keyword evidence="2" id="KW-0732">Signal</keyword>
<dbReference type="EMBL" id="LT598456">
    <property type="protein sequence ID" value="SCU80372.1"/>
    <property type="molecule type" value="Genomic_DNA"/>
</dbReference>
<evidence type="ECO:0000313" key="4">
    <source>
        <dbReference type="Proteomes" id="UP000190274"/>
    </source>
</evidence>
<accession>A0A1G4ITY1</accession>
<dbReference type="Proteomes" id="UP000190274">
    <property type="component" value="Chromosome B"/>
</dbReference>
<dbReference type="PANTHER" id="PTHR11358">
    <property type="entry name" value="ARGINASE/AGMATINASE"/>
    <property type="match status" value="1"/>
</dbReference>
<comment type="similarity">
    <text evidence="1">Belongs to the arginase family.</text>
</comment>
<keyword evidence="4" id="KW-1185">Reference proteome</keyword>